<evidence type="ECO:0000259" key="7">
    <source>
        <dbReference type="PROSITE" id="PS50089"/>
    </source>
</evidence>
<dbReference type="GO" id="GO:0016567">
    <property type="term" value="P:protein ubiquitination"/>
    <property type="evidence" value="ECO:0007669"/>
    <property type="project" value="InterPro"/>
</dbReference>
<evidence type="ECO:0000256" key="2">
    <source>
        <dbReference type="ARBA" id="ARBA00022771"/>
    </source>
</evidence>
<evidence type="ECO:0000256" key="1">
    <source>
        <dbReference type="ARBA" id="ARBA00022723"/>
    </source>
</evidence>
<dbReference type="PANTHER" id="PTHR10131:SF94">
    <property type="entry name" value="TNF RECEPTOR-ASSOCIATED FACTOR 4"/>
    <property type="match status" value="1"/>
</dbReference>
<evidence type="ECO:0000256" key="5">
    <source>
        <dbReference type="SAM" id="Coils"/>
    </source>
</evidence>
<evidence type="ECO:0000256" key="3">
    <source>
        <dbReference type="ARBA" id="ARBA00022833"/>
    </source>
</evidence>
<proteinExistence type="predicted"/>
<dbReference type="EMBL" id="JACAZE010000009">
    <property type="protein sequence ID" value="KAF7306177.1"/>
    <property type="molecule type" value="Genomic_DNA"/>
</dbReference>
<keyword evidence="2 4" id="KW-0863">Zinc-finger</keyword>
<feature type="region of interest" description="Disordered" evidence="6">
    <location>
        <begin position="478"/>
        <end position="502"/>
    </location>
</feature>
<evidence type="ECO:0000259" key="8">
    <source>
        <dbReference type="PROSITE" id="PS50145"/>
    </source>
</evidence>
<dbReference type="PROSITE" id="PS50089">
    <property type="entry name" value="ZF_RING_2"/>
    <property type="match status" value="1"/>
</dbReference>
<gene>
    <name evidence="9" type="ORF">HMN09_00773000</name>
</gene>
<evidence type="ECO:0000256" key="4">
    <source>
        <dbReference type="PROSITE-ProRule" id="PRU00207"/>
    </source>
</evidence>
<dbReference type="Pfam" id="PF13923">
    <property type="entry name" value="zf-C3HC4_2"/>
    <property type="match status" value="1"/>
</dbReference>
<keyword evidence="1 4" id="KW-0479">Metal-binding</keyword>
<dbReference type="SMART" id="SM00504">
    <property type="entry name" value="Ubox"/>
    <property type="match status" value="1"/>
</dbReference>
<dbReference type="GO" id="GO:0004842">
    <property type="term" value="F:ubiquitin-protein transferase activity"/>
    <property type="evidence" value="ECO:0007669"/>
    <property type="project" value="InterPro"/>
</dbReference>
<feature type="domain" description="RING-type" evidence="7">
    <location>
        <begin position="16"/>
        <end position="55"/>
    </location>
</feature>
<dbReference type="Gene3D" id="3.30.40.10">
    <property type="entry name" value="Zinc/RING finger domain, C3HC4 (zinc finger)"/>
    <property type="match status" value="3"/>
</dbReference>
<evidence type="ECO:0000313" key="10">
    <source>
        <dbReference type="Proteomes" id="UP000613580"/>
    </source>
</evidence>
<feature type="zinc finger region" description="TRAF-type" evidence="4">
    <location>
        <begin position="97"/>
        <end position="149"/>
    </location>
</feature>
<comment type="caution">
    <text evidence="9">The sequence shown here is derived from an EMBL/GenBank/DDBJ whole genome shotgun (WGS) entry which is preliminary data.</text>
</comment>
<feature type="domain" description="TRAF-type" evidence="8">
    <location>
        <begin position="97"/>
        <end position="149"/>
    </location>
</feature>
<reference evidence="9" key="1">
    <citation type="submission" date="2020-05" db="EMBL/GenBank/DDBJ databases">
        <title>Mycena genomes resolve the evolution of fungal bioluminescence.</title>
        <authorList>
            <person name="Tsai I.J."/>
        </authorList>
    </citation>
    <scope>NUCLEOTIDE SEQUENCE</scope>
    <source>
        <strain evidence="9">110903Hualien_Pintung</strain>
    </source>
</reference>
<keyword evidence="10" id="KW-1185">Reference proteome</keyword>
<feature type="coiled-coil region" evidence="5">
    <location>
        <begin position="228"/>
        <end position="262"/>
    </location>
</feature>
<sequence length="502" mass="54201">MHSFTYVDPPNQNLLCCICRAPFVDPVTTRSCSHTFCRSCCLEALQHARQCPVDRSPLSAQDLVPANPIIRALVDELIVECIHPECSHTTQRQLLTAHLLDSCPFSLVSCPNNRCDQTLPRKDAATHDCTKKLVSCDLCDAEIPLDDLENHVAGCQESTTTCDACSASLSRSAKASHVADCPGTIVVCTQAPNGCPWIGPRSSLSSEHIHTCPYAALAGFFALHRTEQAQLAQENNILRHKIAALEDTLFSQRRELQSVKDALGPWYRPDGPGFPGIGLGIATDDLPSDERQQLSSGFGDAAPPDDLAAYFPSEAAAATPSNRATESQQQHLRPAVVSLGAGAGTPGAGIARQYIAPLNLSTSLEGTLVGMRESVVSLGSALDSLGRRADIALSNETMRLNEEIMSLRASMHGLRMQVRPRITRSAARQQSRQLTFEGGAVQVHTIMMDMNSQVTGRNPEMLQRQQHLHSASASIANDGGSWPPPSMPRFFFPAQPTPGTKL</sequence>
<dbReference type="PANTHER" id="PTHR10131">
    <property type="entry name" value="TNF RECEPTOR ASSOCIATED FACTOR"/>
    <property type="match status" value="1"/>
</dbReference>
<dbReference type="AlphaFoldDB" id="A0A8H6SXJ9"/>
<dbReference type="SUPFAM" id="SSF49599">
    <property type="entry name" value="TRAF domain-like"/>
    <property type="match status" value="1"/>
</dbReference>
<name>A0A8H6SXJ9_MYCCL</name>
<protein>
    <submittedName>
        <fullName evidence="9">TRAF-type zinc finger protein</fullName>
    </submittedName>
</protein>
<dbReference type="InterPro" id="IPR001841">
    <property type="entry name" value="Znf_RING"/>
</dbReference>
<keyword evidence="5" id="KW-0175">Coiled coil</keyword>
<dbReference type="InterPro" id="IPR013083">
    <property type="entry name" value="Znf_RING/FYVE/PHD"/>
</dbReference>
<dbReference type="InterPro" id="IPR003613">
    <property type="entry name" value="Ubox_domain"/>
</dbReference>
<dbReference type="OrthoDB" id="1630758at2759"/>
<feature type="zinc finger region" description="TRAF-type" evidence="4">
    <location>
        <begin position="151"/>
        <end position="195"/>
    </location>
</feature>
<organism evidence="9 10">
    <name type="scientific">Mycena chlorophos</name>
    <name type="common">Agaric fungus</name>
    <name type="synonym">Agaricus chlorophos</name>
    <dbReference type="NCBI Taxonomy" id="658473"/>
    <lineage>
        <taxon>Eukaryota</taxon>
        <taxon>Fungi</taxon>
        <taxon>Dikarya</taxon>
        <taxon>Basidiomycota</taxon>
        <taxon>Agaricomycotina</taxon>
        <taxon>Agaricomycetes</taxon>
        <taxon>Agaricomycetidae</taxon>
        <taxon>Agaricales</taxon>
        <taxon>Marasmiineae</taxon>
        <taxon>Mycenaceae</taxon>
        <taxon>Mycena</taxon>
    </lineage>
</organism>
<keyword evidence="3 4" id="KW-0862">Zinc</keyword>
<dbReference type="PROSITE" id="PS50145">
    <property type="entry name" value="ZF_TRAF"/>
    <property type="match status" value="2"/>
</dbReference>
<feature type="domain" description="TRAF-type" evidence="8">
    <location>
        <begin position="151"/>
        <end position="195"/>
    </location>
</feature>
<evidence type="ECO:0000313" key="9">
    <source>
        <dbReference type="EMBL" id="KAF7306177.1"/>
    </source>
</evidence>
<dbReference type="Proteomes" id="UP000613580">
    <property type="component" value="Unassembled WGS sequence"/>
</dbReference>
<dbReference type="GO" id="GO:0008270">
    <property type="term" value="F:zinc ion binding"/>
    <property type="evidence" value="ECO:0007669"/>
    <property type="project" value="UniProtKB-KW"/>
</dbReference>
<dbReference type="SUPFAM" id="SSF57850">
    <property type="entry name" value="RING/U-box"/>
    <property type="match status" value="1"/>
</dbReference>
<dbReference type="InterPro" id="IPR001293">
    <property type="entry name" value="Znf_TRAF"/>
</dbReference>
<accession>A0A8H6SXJ9</accession>
<evidence type="ECO:0000256" key="6">
    <source>
        <dbReference type="SAM" id="MobiDB-lite"/>
    </source>
</evidence>